<proteinExistence type="predicted"/>
<reference evidence="1 2" key="1">
    <citation type="journal article" date="2016" name="Nat. Commun.">
        <title>Thousands of microbial genomes shed light on interconnected biogeochemical processes in an aquifer system.</title>
        <authorList>
            <person name="Anantharaman K."/>
            <person name="Brown C.T."/>
            <person name="Hug L.A."/>
            <person name="Sharon I."/>
            <person name="Castelle C.J."/>
            <person name="Probst A.J."/>
            <person name="Thomas B.C."/>
            <person name="Singh A."/>
            <person name="Wilkins M.J."/>
            <person name="Karaoz U."/>
            <person name="Brodie E.L."/>
            <person name="Williams K.H."/>
            <person name="Hubbard S.S."/>
            <person name="Banfield J.F."/>
        </authorList>
    </citation>
    <scope>NUCLEOTIDE SEQUENCE [LARGE SCALE GENOMIC DNA]</scope>
</reference>
<sequence length="107" mass="12254">MEQFHFEQSPEKEPLPLEGRTEVISSPQDIEGQLDASQSHYEEALEKLRAGDRGDIEYLEEMQINLIAWKNVFDIRFGTLSNENAVVHNAVLVRLDEVSQALEDARK</sequence>
<dbReference type="EMBL" id="MHUW01000013">
    <property type="protein sequence ID" value="OHA83813.1"/>
    <property type="molecule type" value="Genomic_DNA"/>
</dbReference>
<comment type="caution">
    <text evidence="1">The sequence shown here is derived from an EMBL/GenBank/DDBJ whole genome shotgun (WGS) entry which is preliminary data.</text>
</comment>
<evidence type="ECO:0000313" key="1">
    <source>
        <dbReference type="EMBL" id="OHA83813.1"/>
    </source>
</evidence>
<dbReference type="Proteomes" id="UP000177987">
    <property type="component" value="Unassembled WGS sequence"/>
</dbReference>
<evidence type="ECO:0000313" key="2">
    <source>
        <dbReference type="Proteomes" id="UP000177987"/>
    </source>
</evidence>
<organism evidence="1 2">
    <name type="scientific">Candidatus Yonathbacteria bacterium RIFCSPLOWO2_01_FULL_47_33b</name>
    <dbReference type="NCBI Taxonomy" id="1802727"/>
    <lineage>
        <taxon>Bacteria</taxon>
        <taxon>Candidatus Yonathiibacteriota</taxon>
    </lineage>
</organism>
<name>A0A1G2SFK9_9BACT</name>
<accession>A0A1G2SFK9</accession>
<gene>
    <name evidence="1" type="ORF">A2937_01945</name>
</gene>
<protein>
    <submittedName>
        <fullName evidence="1">Uncharacterized protein</fullName>
    </submittedName>
</protein>
<dbReference type="AlphaFoldDB" id="A0A1G2SFK9"/>
<dbReference type="STRING" id="1802727.A2937_01945"/>